<sequence>MNQVIVFFTIRKYLACSFVLVILTSTASNMEKERKLKAHIGRHVPLRHTASSANFSERNEISR</sequence>
<accession>A0A5N6YL17</accession>
<protein>
    <submittedName>
        <fullName evidence="1">Uncharacterized protein</fullName>
    </submittedName>
</protein>
<dbReference type="AlphaFoldDB" id="A0A5N6YL17"/>
<name>A0A5N6YL17_9EURO</name>
<dbReference type="EMBL" id="ML737117">
    <property type="protein sequence ID" value="KAE8346081.1"/>
    <property type="molecule type" value="Genomic_DNA"/>
</dbReference>
<proteinExistence type="predicted"/>
<gene>
    <name evidence="1" type="ORF">BDV24DRAFT_124287</name>
</gene>
<evidence type="ECO:0000313" key="1">
    <source>
        <dbReference type="EMBL" id="KAE8346081.1"/>
    </source>
</evidence>
<dbReference type="Proteomes" id="UP000325558">
    <property type="component" value="Unassembled WGS sequence"/>
</dbReference>
<reference evidence="1" key="1">
    <citation type="submission" date="2019-04" db="EMBL/GenBank/DDBJ databases">
        <title>Friends and foes A comparative genomics study of 23 Aspergillus species from section Flavi.</title>
        <authorList>
            <consortium name="DOE Joint Genome Institute"/>
            <person name="Kjaerbolling I."/>
            <person name="Vesth T."/>
            <person name="Frisvad J.C."/>
            <person name="Nybo J.L."/>
            <person name="Theobald S."/>
            <person name="Kildgaard S."/>
            <person name="Isbrandt T."/>
            <person name="Kuo A."/>
            <person name="Sato A."/>
            <person name="Lyhne E.K."/>
            <person name="Kogle M.E."/>
            <person name="Wiebenga A."/>
            <person name="Kun R.S."/>
            <person name="Lubbers R.J."/>
            <person name="Makela M.R."/>
            <person name="Barry K."/>
            <person name="Chovatia M."/>
            <person name="Clum A."/>
            <person name="Daum C."/>
            <person name="Haridas S."/>
            <person name="He G."/>
            <person name="LaButti K."/>
            <person name="Lipzen A."/>
            <person name="Mondo S."/>
            <person name="Riley R."/>
            <person name="Salamov A."/>
            <person name="Simmons B.A."/>
            <person name="Magnuson J.K."/>
            <person name="Henrissat B."/>
            <person name="Mortensen U.H."/>
            <person name="Larsen T.O."/>
            <person name="Devries R.P."/>
            <person name="Grigoriev I.V."/>
            <person name="Machida M."/>
            <person name="Baker S.E."/>
            <person name="Andersen M.R."/>
        </authorList>
    </citation>
    <scope>NUCLEOTIDE SEQUENCE</scope>
    <source>
        <strain evidence="1">CBS 117612</strain>
    </source>
</reference>
<organism evidence="1">
    <name type="scientific">Aspergillus arachidicola</name>
    <dbReference type="NCBI Taxonomy" id="656916"/>
    <lineage>
        <taxon>Eukaryota</taxon>
        <taxon>Fungi</taxon>
        <taxon>Dikarya</taxon>
        <taxon>Ascomycota</taxon>
        <taxon>Pezizomycotina</taxon>
        <taxon>Eurotiomycetes</taxon>
        <taxon>Eurotiomycetidae</taxon>
        <taxon>Eurotiales</taxon>
        <taxon>Aspergillaceae</taxon>
        <taxon>Aspergillus</taxon>
        <taxon>Aspergillus subgen. Circumdati</taxon>
    </lineage>
</organism>